<proteinExistence type="predicted"/>
<dbReference type="EMBL" id="JPKZ01001029">
    <property type="protein sequence ID" value="KHN84228.1"/>
    <property type="molecule type" value="Genomic_DNA"/>
</dbReference>
<protein>
    <submittedName>
        <fullName evidence="1">Uncharacterized protein</fullName>
    </submittedName>
</protein>
<gene>
    <name evidence="1" type="ORF">Tcan_00811</name>
</gene>
<dbReference type="Proteomes" id="UP000031036">
    <property type="component" value="Unassembled WGS sequence"/>
</dbReference>
<accession>A0A0B2VRI3</accession>
<name>A0A0B2VRI3_TOXCA</name>
<keyword evidence="2" id="KW-1185">Reference proteome</keyword>
<comment type="caution">
    <text evidence="1">The sequence shown here is derived from an EMBL/GenBank/DDBJ whole genome shotgun (WGS) entry which is preliminary data.</text>
</comment>
<evidence type="ECO:0000313" key="2">
    <source>
        <dbReference type="Proteomes" id="UP000031036"/>
    </source>
</evidence>
<sequence length="169" mass="19839">MPTFSNLLKAMDDGTRSHIHEHPLCPSEVASEDACKRTFELLIGHRIAKRIDCTVHIAEEVANRVNQIERLRLLTRLTESHHCCQHVKRRPQDRECTQYKRYRSKCLKGKLIWREKKGKERSNISKKISHNSQNDENVPKYFQNCQKCARILPEMQKCARILSDRTICS</sequence>
<dbReference type="AlphaFoldDB" id="A0A0B2VRI3"/>
<reference evidence="1 2" key="1">
    <citation type="submission" date="2014-11" db="EMBL/GenBank/DDBJ databases">
        <title>Genetic blueprint of the zoonotic pathogen Toxocara canis.</title>
        <authorList>
            <person name="Zhu X.-Q."/>
            <person name="Korhonen P.K."/>
            <person name="Cai H."/>
            <person name="Young N.D."/>
            <person name="Nejsum P."/>
            <person name="von Samson-Himmelstjerna G."/>
            <person name="Boag P.R."/>
            <person name="Tan P."/>
            <person name="Li Q."/>
            <person name="Min J."/>
            <person name="Yang Y."/>
            <person name="Wang X."/>
            <person name="Fang X."/>
            <person name="Hall R.S."/>
            <person name="Hofmann A."/>
            <person name="Sternberg P.W."/>
            <person name="Jex A.R."/>
            <person name="Gasser R.B."/>
        </authorList>
    </citation>
    <scope>NUCLEOTIDE SEQUENCE [LARGE SCALE GENOMIC DNA]</scope>
    <source>
        <strain evidence="1">PN_DK_2014</strain>
    </source>
</reference>
<feature type="non-terminal residue" evidence="1">
    <location>
        <position position="169"/>
    </location>
</feature>
<evidence type="ECO:0000313" key="1">
    <source>
        <dbReference type="EMBL" id="KHN84228.1"/>
    </source>
</evidence>
<organism evidence="1 2">
    <name type="scientific">Toxocara canis</name>
    <name type="common">Canine roundworm</name>
    <dbReference type="NCBI Taxonomy" id="6265"/>
    <lineage>
        <taxon>Eukaryota</taxon>
        <taxon>Metazoa</taxon>
        <taxon>Ecdysozoa</taxon>
        <taxon>Nematoda</taxon>
        <taxon>Chromadorea</taxon>
        <taxon>Rhabditida</taxon>
        <taxon>Spirurina</taxon>
        <taxon>Ascaridomorpha</taxon>
        <taxon>Ascaridoidea</taxon>
        <taxon>Toxocaridae</taxon>
        <taxon>Toxocara</taxon>
    </lineage>
</organism>